<dbReference type="EMBL" id="BSYO01000031">
    <property type="protein sequence ID" value="GMH26759.1"/>
    <property type="molecule type" value="Genomic_DNA"/>
</dbReference>
<organism evidence="1 2">
    <name type="scientific">Nepenthes gracilis</name>
    <name type="common">Slender pitcher plant</name>
    <dbReference type="NCBI Taxonomy" id="150966"/>
    <lineage>
        <taxon>Eukaryota</taxon>
        <taxon>Viridiplantae</taxon>
        <taxon>Streptophyta</taxon>
        <taxon>Embryophyta</taxon>
        <taxon>Tracheophyta</taxon>
        <taxon>Spermatophyta</taxon>
        <taxon>Magnoliopsida</taxon>
        <taxon>eudicotyledons</taxon>
        <taxon>Gunneridae</taxon>
        <taxon>Pentapetalae</taxon>
        <taxon>Caryophyllales</taxon>
        <taxon>Nepenthaceae</taxon>
        <taxon>Nepenthes</taxon>
    </lineage>
</organism>
<evidence type="ECO:0000313" key="1">
    <source>
        <dbReference type="EMBL" id="GMH26759.1"/>
    </source>
</evidence>
<comment type="caution">
    <text evidence="1">The sequence shown here is derived from an EMBL/GenBank/DDBJ whole genome shotgun (WGS) entry which is preliminary data.</text>
</comment>
<dbReference type="AlphaFoldDB" id="A0AAD3Y494"/>
<gene>
    <name evidence="1" type="ORF">Nepgr_028602</name>
</gene>
<dbReference type="Proteomes" id="UP001279734">
    <property type="component" value="Unassembled WGS sequence"/>
</dbReference>
<evidence type="ECO:0000313" key="2">
    <source>
        <dbReference type="Proteomes" id="UP001279734"/>
    </source>
</evidence>
<name>A0AAD3Y494_NEPGR</name>
<proteinExistence type="predicted"/>
<reference evidence="1" key="1">
    <citation type="submission" date="2023-05" db="EMBL/GenBank/DDBJ databases">
        <title>Nepenthes gracilis genome sequencing.</title>
        <authorList>
            <person name="Fukushima K."/>
        </authorList>
    </citation>
    <scope>NUCLEOTIDE SEQUENCE</scope>
    <source>
        <strain evidence="1">SING2019-196</strain>
    </source>
</reference>
<sequence>MCSDALADHEHHRENIEFLRLTLLTATSLEPVVAAKDDSRLGCSQSKRLDRVLSSNVLPGILPFDLVPLEMVSPAAQIMTPTLAPFAQCHWEGLNRGPTMLSIVLSCLVQKSQEMVSVEELPFTLRARFKRRLIVALLEPPLRLGCIDLQNVGIIDTFGRGEI</sequence>
<keyword evidence="2" id="KW-1185">Reference proteome</keyword>
<accession>A0AAD3Y494</accession>
<protein>
    <submittedName>
        <fullName evidence="1">Uncharacterized protein</fullName>
    </submittedName>
</protein>